<proteinExistence type="predicted"/>
<dbReference type="AlphaFoldDB" id="A0A0G4PUF8"/>
<keyword evidence="1" id="KW-0812">Transmembrane</keyword>
<keyword evidence="1" id="KW-0472">Membrane</keyword>
<evidence type="ECO:0000313" key="2">
    <source>
        <dbReference type="EMBL" id="CRL30033.1"/>
    </source>
</evidence>
<sequence length="212" mass="23682">MLANEVKDKHFQENCSHCGHLNQGTLYTQMLKDEAEMDWRYNLGAGIGNWVLLAGYLVVPGTFTSLNNSGEVGQKLQENNAGRVLLKTIQNPPLLVIACIFLALGGSLLGWLSVKFKDSYSWLINRIFMPACMNAAAGLLTTLVNVLASQSGDCSVMAFMTFIVTGVTFILFLALFAIFKFWKLRKVIKEDELQHLSSLPMHFLAYLRSLFH</sequence>
<feature type="transmembrane region" description="Helical" evidence="1">
    <location>
        <begin position="126"/>
        <end position="144"/>
    </location>
</feature>
<feature type="transmembrane region" description="Helical" evidence="1">
    <location>
        <begin position="94"/>
        <end position="114"/>
    </location>
</feature>
<keyword evidence="3" id="KW-1185">Reference proteome</keyword>
<feature type="transmembrane region" description="Helical" evidence="1">
    <location>
        <begin position="156"/>
        <end position="179"/>
    </location>
</feature>
<feature type="transmembrane region" description="Helical" evidence="1">
    <location>
        <begin position="39"/>
        <end position="59"/>
    </location>
</feature>
<gene>
    <name evidence="2" type="ORF">PCAMFM013_S043g000028</name>
</gene>
<dbReference type="Proteomes" id="UP000053732">
    <property type="component" value="Unassembled WGS sequence"/>
</dbReference>
<evidence type="ECO:0000313" key="3">
    <source>
        <dbReference type="Proteomes" id="UP000053732"/>
    </source>
</evidence>
<accession>A0A0G4PUF8</accession>
<dbReference type="EMBL" id="HG793176">
    <property type="protein sequence ID" value="CRL30033.1"/>
    <property type="molecule type" value="Genomic_DNA"/>
</dbReference>
<evidence type="ECO:0000256" key="1">
    <source>
        <dbReference type="SAM" id="Phobius"/>
    </source>
</evidence>
<protein>
    <submittedName>
        <fullName evidence="2">Str. FM013</fullName>
    </submittedName>
</protein>
<organism evidence="2 3">
    <name type="scientific">Penicillium camemberti (strain FM 013)</name>
    <dbReference type="NCBI Taxonomy" id="1429867"/>
    <lineage>
        <taxon>Eukaryota</taxon>
        <taxon>Fungi</taxon>
        <taxon>Dikarya</taxon>
        <taxon>Ascomycota</taxon>
        <taxon>Pezizomycotina</taxon>
        <taxon>Eurotiomycetes</taxon>
        <taxon>Eurotiomycetidae</taxon>
        <taxon>Eurotiales</taxon>
        <taxon>Aspergillaceae</taxon>
        <taxon>Penicillium</taxon>
    </lineage>
</organism>
<name>A0A0G4PUF8_PENC3</name>
<dbReference type="STRING" id="1429867.A0A0G4PUF8"/>
<reference evidence="2 3" key="1">
    <citation type="journal article" date="2014" name="Nat. Commun.">
        <title>Multiple recent horizontal transfers of a large genomic region in cheese making fungi.</title>
        <authorList>
            <person name="Cheeseman K."/>
            <person name="Ropars J."/>
            <person name="Renault P."/>
            <person name="Dupont J."/>
            <person name="Gouzy J."/>
            <person name="Branca A."/>
            <person name="Abraham A.L."/>
            <person name="Ceppi M."/>
            <person name="Conseiller E."/>
            <person name="Debuchy R."/>
            <person name="Malagnac F."/>
            <person name="Goarin A."/>
            <person name="Silar P."/>
            <person name="Lacoste S."/>
            <person name="Sallet E."/>
            <person name="Bensimon A."/>
            <person name="Giraud T."/>
            <person name="Brygoo Y."/>
        </authorList>
    </citation>
    <scope>NUCLEOTIDE SEQUENCE [LARGE SCALE GENOMIC DNA]</scope>
    <source>
        <strain evidence="3">FM 013</strain>
    </source>
</reference>
<keyword evidence="1" id="KW-1133">Transmembrane helix</keyword>